<dbReference type="FunFam" id="3.30.450.20:FF:000059">
    <property type="entry name" value="PAS domain containing serine/threonine kinase"/>
    <property type="match status" value="1"/>
</dbReference>
<evidence type="ECO:0000313" key="3">
    <source>
        <dbReference type="Proteomes" id="UP000007875"/>
    </source>
</evidence>
<reference evidence="3" key="1">
    <citation type="submission" date="2003-08" db="EMBL/GenBank/DDBJ databases">
        <authorList>
            <person name="Birren B."/>
            <person name="Nusbaum C."/>
            <person name="Abebe A."/>
            <person name="Abouelleil A."/>
            <person name="Adekoya E."/>
            <person name="Ait-zahra M."/>
            <person name="Allen N."/>
            <person name="Allen T."/>
            <person name="An P."/>
            <person name="Anderson M."/>
            <person name="Anderson S."/>
            <person name="Arachchi H."/>
            <person name="Armbruster J."/>
            <person name="Bachantsang P."/>
            <person name="Baldwin J."/>
            <person name="Barry A."/>
            <person name="Bayul T."/>
            <person name="Blitshsteyn B."/>
            <person name="Bloom T."/>
            <person name="Blye J."/>
            <person name="Boguslavskiy L."/>
            <person name="Borowsky M."/>
            <person name="Boukhgalter B."/>
            <person name="Brunache A."/>
            <person name="Butler J."/>
            <person name="Calixte N."/>
            <person name="Calvo S."/>
            <person name="Camarata J."/>
            <person name="Campo K."/>
            <person name="Chang J."/>
            <person name="Cheshatsang Y."/>
            <person name="Citroen M."/>
            <person name="Collymore A."/>
            <person name="Considine T."/>
            <person name="Cook A."/>
            <person name="Cooke P."/>
            <person name="Corum B."/>
            <person name="Cuomo C."/>
            <person name="David R."/>
            <person name="Dawoe T."/>
            <person name="Degray S."/>
            <person name="Dodge S."/>
            <person name="Dooley K."/>
            <person name="Dorje P."/>
            <person name="Dorjee K."/>
            <person name="Dorris L."/>
            <person name="Duffey N."/>
            <person name="Dupes A."/>
            <person name="Elkins T."/>
            <person name="Engels R."/>
            <person name="Erickson J."/>
            <person name="Farina A."/>
            <person name="Faro S."/>
            <person name="Ferreira P."/>
            <person name="Fischer H."/>
            <person name="Fitzgerald M."/>
            <person name="Foley K."/>
            <person name="Gage D."/>
            <person name="Galagan J."/>
            <person name="Gearin G."/>
            <person name="Gnerre S."/>
            <person name="Gnirke A."/>
            <person name="Goyette A."/>
            <person name="Graham J."/>
            <person name="Grandbois E."/>
            <person name="Gyaltsen K."/>
            <person name="Hafez N."/>
            <person name="Hagopian D."/>
            <person name="Hagos B."/>
            <person name="Hall J."/>
            <person name="Hatcher B."/>
            <person name="Heller A."/>
            <person name="Higgins H."/>
            <person name="Honan T."/>
            <person name="Horn A."/>
            <person name="Houde N."/>
            <person name="Hughes L."/>
            <person name="Hulme W."/>
            <person name="Husby E."/>
            <person name="Iliev I."/>
            <person name="Jaffe D."/>
            <person name="Jones C."/>
            <person name="Kamal M."/>
            <person name="Kamat A."/>
            <person name="Kamvysselis M."/>
            <person name="Karlsson E."/>
            <person name="Kells C."/>
            <person name="Kieu A."/>
            <person name="Kisner P."/>
            <person name="Kodira C."/>
            <person name="Kulbokas E."/>
            <person name="Labutti K."/>
            <person name="Lama D."/>
            <person name="Landers T."/>
            <person name="Leger J."/>
            <person name="Levine S."/>
            <person name="Lewis D."/>
            <person name="Lewis T."/>
            <person name="Lindblad-toh K."/>
            <person name="Liu X."/>
            <person name="Lokyitsang T."/>
            <person name="Lokyitsang Y."/>
            <person name="Lucien O."/>
            <person name="Lui A."/>
            <person name="Ma L.J."/>
            <person name="Mabbitt R."/>
            <person name="Macdonald J."/>
            <person name="Maclean C."/>
            <person name="Major J."/>
            <person name="Manning J."/>
            <person name="Marabella R."/>
            <person name="Maru K."/>
            <person name="Matthews C."/>
            <person name="Mauceli E."/>
            <person name="Mccarthy M."/>
            <person name="Mcdonough S."/>
            <person name="Mcghee T."/>
            <person name="Meldrim J."/>
            <person name="Meneus L."/>
            <person name="Mesirov J."/>
            <person name="Mihalev A."/>
            <person name="Mihova T."/>
            <person name="Mikkelsen T."/>
            <person name="Mlenga V."/>
            <person name="Moru K."/>
            <person name="Mozes J."/>
            <person name="Mulrain L."/>
            <person name="Munson G."/>
            <person name="Naylor J."/>
            <person name="Newes C."/>
            <person name="Nguyen C."/>
            <person name="Nguyen N."/>
            <person name="Nguyen T."/>
            <person name="Nicol R."/>
            <person name="Nielsen C."/>
            <person name="Nizzari M."/>
            <person name="Norbu C."/>
            <person name="Norbu N."/>
            <person name="O'donnell P."/>
            <person name="Okoawo O."/>
            <person name="O'leary S."/>
            <person name="Omotosho B."/>
            <person name="O'neill K."/>
            <person name="Osman S."/>
            <person name="Parker S."/>
            <person name="Perrin D."/>
            <person name="Phunkhang P."/>
            <person name="Piqani B."/>
            <person name="Purcell S."/>
            <person name="Rachupka T."/>
            <person name="Ramasamy U."/>
            <person name="Rameau R."/>
            <person name="Ray V."/>
            <person name="Raymond C."/>
            <person name="Retta R."/>
            <person name="Richardson S."/>
            <person name="Rise C."/>
            <person name="Rodriguez J."/>
            <person name="Rogers J."/>
            <person name="Rogov P."/>
            <person name="Rutman M."/>
            <person name="Schupbach R."/>
            <person name="Seaman C."/>
            <person name="Settipalli S."/>
            <person name="Sharpe T."/>
            <person name="Sheridan J."/>
            <person name="Sherpa N."/>
            <person name="Shi J."/>
            <person name="Smirnov S."/>
            <person name="Smith C."/>
            <person name="Sougnez C."/>
            <person name="Spencer B."/>
            <person name="Stalker J."/>
            <person name="Stange-thomann N."/>
            <person name="Stavropoulos S."/>
            <person name="Stetson K."/>
            <person name="Stone C."/>
            <person name="Stone S."/>
            <person name="Stubbs M."/>
            <person name="Talamas J."/>
            <person name="Tchuinga P."/>
            <person name="Tenzing P."/>
            <person name="Tesfaye S."/>
            <person name="Theodore J."/>
            <person name="Thoulutsang Y."/>
            <person name="Topham K."/>
            <person name="Towey S."/>
            <person name="Tsamla T."/>
            <person name="Tsomo N."/>
            <person name="Vallee D."/>
            <person name="Vassiliev H."/>
            <person name="Venkataraman V."/>
            <person name="Vinson J."/>
            <person name="Vo A."/>
            <person name="Wade C."/>
            <person name="Wang S."/>
            <person name="Wangchuk T."/>
            <person name="Wangdi T."/>
            <person name="Whittaker C."/>
            <person name="Wilkinson J."/>
            <person name="Wu Y."/>
            <person name="Wyman D."/>
            <person name="Yadav S."/>
            <person name="Yang S."/>
            <person name="Yang X."/>
            <person name="Yeager S."/>
            <person name="Yee E."/>
            <person name="Young G."/>
            <person name="Zainoun J."/>
            <person name="Zembeck L."/>
            <person name="Zimmer A."/>
            <person name="Zody M."/>
            <person name="Lander E."/>
        </authorList>
    </citation>
    <scope>NUCLEOTIDE SEQUENCE [LARGE SCALE GENOMIC DNA]</scope>
</reference>
<dbReference type="eggNOG" id="KOG1152">
    <property type="taxonomic scope" value="Eukaryota"/>
</dbReference>
<dbReference type="InterPro" id="IPR035965">
    <property type="entry name" value="PAS-like_dom_sf"/>
</dbReference>
<dbReference type="GeneTree" id="ENSGT00940000159035"/>
<dbReference type="OMA" id="DENFCHI"/>
<dbReference type="InterPro" id="IPR000014">
    <property type="entry name" value="PAS"/>
</dbReference>
<dbReference type="Gene3D" id="3.30.450.20">
    <property type="entry name" value="PAS domain"/>
    <property type="match status" value="1"/>
</dbReference>
<dbReference type="Ensembl" id="ENSCSAVT00000017238.1">
    <property type="protein sequence ID" value="ENSCSAVP00000017055.1"/>
    <property type="gene ID" value="ENSCSAVG00000010034.1"/>
</dbReference>
<accession>H2ZHI9</accession>
<feature type="domain" description="PAS" evidence="1">
    <location>
        <begin position="250"/>
        <end position="329"/>
    </location>
</feature>
<evidence type="ECO:0000313" key="2">
    <source>
        <dbReference type="Ensembl" id="ENSCSAVP00000017055.1"/>
    </source>
</evidence>
<name>H2ZHI9_CIOSA</name>
<reference evidence="2" key="2">
    <citation type="submission" date="2025-08" db="UniProtKB">
        <authorList>
            <consortium name="Ensembl"/>
        </authorList>
    </citation>
    <scope>IDENTIFICATION</scope>
</reference>
<dbReference type="AlphaFoldDB" id="H2ZHI9"/>
<keyword evidence="3" id="KW-1185">Reference proteome</keyword>
<dbReference type="Pfam" id="PF13426">
    <property type="entry name" value="PAS_9"/>
    <property type="match status" value="2"/>
</dbReference>
<feature type="domain" description="PAS" evidence="1">
    <location>
        <begin position="139"/>
        <end position="199"/>
    </location>
</feature>
<dbReference type="STRING" id="51511.ENSCSAVP00000017055"/>
<reference evidence="2" key="3">
    <citation type="submission" date="2025-09" db="UniProtKB">
        <authorList>
            <consortium name="Ensembl"/>
        </authorList>
    </citation>
    <scope>IDENTIFICATION</scope>
</reference>
<sequence>MDPMFQHVGPLPPAIPDYKELRAKQFGVLTSFQNSFELNQSFPRLKKNKKESKYVTGLGKFTGKEVNACTYSQDYLNHFLQEDIHASDFEKSFSSCVSRNSSRTHSRLSLGASWSFNSFIDSSEKVNLCDITPTNKAVITIDADTSRILTANSNACSMFGYTSGLSNVKLTSLFNKPHSNPMKEAILHDIHDTQGNEVVVSGKVMEAVTKQDEVFAVSVWARRIEGHTEQPRCIVILQPVARVVGNFQFNQQGMITSCDENFCHIHGYPLSSTLVDTPIHQYIPSLLLPNSTMRKSRKVRKQQVTSITADGRQIPISVYIHQENDSNQAGTLYNASVWYFTDINGMLTCNLSGRIEHINPNF</sequence>
<evidence type="ECO:0000259" key="1">
    <source>
        <dbReference type="Pfam" id="PF13426"/>
    </source>
</evidence>
<organism evidence="2 3">
    <name type="scientific">Ciona savignyi</name>
    <name type="common">Pacific transparent sea squirt</name>
    <dbReference type="NCBI Taxonomy" id="51511"/>
    <lineage>
        <taxon>Eukaryota</taxon>
        <taxon>Metazoa</taxon>
        <taxon>Chordata</taxon>
        <taxon>Tunicata</taxon>
        <taxon>Ascidiacea</taxon>
        <taxon>Phlebobranchia</taxon>
        <taxon>Cionidae</taxon>
        <taxon>Ciona</taxon>
    </lineage>
</organism>
<dbReference type="Proteomes" id="UP000007875">
    <property type="component" value="Unassembled WGS sequence"/>
</dbReference>
<dbReference type="HOGENOM" id="CLU_766260_0_0_1"/>
<dbReference type="InParanoid" id="H2ZHI9"/>
<dbReference type="SUPFAM" id="SSF55785">
    <property type="entry name" value="PYP-like sensor domain (PAS domain)"/>
    <property type="match status" value="2"/>
</dbReference>
<dbReference type="CDD" id="cd00130">
    <property type="entry name" value="PAS"/>
    <property type="match status" value="1"/>
</dbReference>
<proteinExistence type="predicted"/>
<protein>
    <recommendedName>
        <fullName evidence="1">PAS domain-containing protein</fullName>
    </recommendedName>
</protein>